<dbReference type="EMBL" id="PCMW01000013">
    <property type="protein sequence ID" value="PDS26525.1"/>
    <property type="molecule type" value="Genomic_DNA"/>
</dbReference>
<dbReference type="Proteomes" id="UP000220828">
    <property type="component" value="Unassembled WGS sequence"/>
</dbReference>
<protein>
    <recommendedName>
        <fullName evidence="3">Lipoprotein</fullName>
    </recommendedName>
</protein>
<reference evidence="1 2" key="1">
    <citation type="submission" date="2017-09" db="EMBL/GenBank/DDBJ databases">
        <title>Whole genomes of Flavobacteriaceae.</title>
        <authorList>
            <person name="Stine C."/>
            <person name="Li C."/>
            <person name="Tadesse D."/>
        </authorList>
    </citation>
    <scope>NUCLEOTIDE SEQUENCE [LARGE SCALE GENOMIC DNA]</scope>
    <source>
        <strain evidence="1 2">ATCC 35036</strain>
    </source>
</reference>
<comment type="caution">
    <text evidence="1">The sequence shown here is derived from an EMBL/GenBank/DDBJ whole genome shotgun (WGS) entry which is preliminary data.</text>
</comment>
<evidence type="ECO:0000313" key="2">
    <source>
        <dbReference type="Proteomes" id="UP000220828"/>
    </source>
</evidence>
<dbReference type="OrthoDB" id="1433426at2"/>
<organism evidence="1 2">
    <name type="scientific">Flavobacterium branchiophilum</name>
    <dbReference type="NCBI Taxonomy" id="55197"/>
    <lineage>
        <taxon>Bacteria</taxon>
        <taxon>Pseudomonadati</taxon>
        <taxon>Bacteroidota</taxon>
        <taxon>Flavobacteriia</taxon>
        <taxon>Flavobacteriales</taxon>
        <taxon>Flavobacteriaceae</taxon>
        <taxon>Flavobacterium</taxon>
    </lineage>
</organism>
<sequence length="292" mass="31534">MKKFLLLSLLSFLFFSCEKDVIPNEIDNYQLGGFATFKGSVVKTADFQNGAGAIKFTVEDPNGNAVKYRIYKIASKIQGVAYPAVATNFTFTSFPANVNIPLASLATVFGLTQDDLYYGDSFTFYAEVTTSDGRVFQGENPYTTGALPVLNNTTAALTSSSFGYKQAMQFSITVACPNYSQADMLGTYAAGNDPFVVVPTGHTFQCVAGPAANQLKFVNWTDEGKDLIVTIDPVAQTATVAKQEAWYHPTYLWASVEGSGLVFSCIGTLNIDLKHTVAAGSFGTYNVTLEKQ</sequence>
<evidence type="ECO:0008006" key="3">
    <source>
        <dbReference type="Google" id="ProtNLM"/>
    </source>
</evidence>
<dbReference type="PROSITE" id="PS51257">
    <property type="entry name" value="PROKAR_LIPOPROTEIN"/>
    <property type="match status" value="1"/>
</dbReference>
<proteinExistence type="predicted"/>
<dbReference type="AlphaFoldDB" id="A0A2H3KG07"/>
<accession>A0A2H3KG07</accession>
<gene>
    <name evidence="1" type="ORF">B0A77_02180</name>
</gene>
<evidence type="ECO:0000313" key="1">
    <source>
        <dbReference type="EMBL" id="PDS26525.1"/>
    </source>
</evidence>
<name>A0A2H3KG07_9FLAO</name>
<dbReference type="RefSeq" id="WP_097553393.1">
    <property type="nucleotide sequence ID" value="NZ_PCMW01000013.1"/>
</dbReference>